<accession>A0A9X8Y937</accession>
<dbReference type="PROSITE" id="PS51186">
    <property type="entry name" value="GNAT"/>
    <property type="match status" value="1"/>
</dbReference>
<dbReference type="PANTHER" id="PTHR43420:SF31">
    <property type="entry name" value="ACETYLTRANSFERASE"/>
    <property type="match status" value="1"/>
</dbReference>
<dbReference type="Pfam" id="PF13527">
    <property type="entry name" value="Acetyltransf_9"/>
    <property type="match status" value="1"/>
</dbReference>
<keyword evidence="1" id="KW-0808">Transferase</keyword>
<keyword evidence="2" id="KW-0012">Acyltransferase</keyword>
<dbReference type="InterPro" id="IPR050680">
    <property type="entry name" value="YpeA/RimI_acetyltransf"/>
</dbReference>
<evidence type="ECO:0000259" key="3">
    <source>
        <dbReference type="PROSITE" id="PS51186"/>
    </source>
</evidence>
<proteinExistence type="predicted"/>
<comment type="caution">
    <text evidence="4">The sequence shown here is derived from an EMBL/GenBank/DDBJ whole genome shotgun (WGS) entry which is preliminary data.</text>
</comment>
<keyword evidence="5" id="KW-1185">Reference proteome</keyword>
<dbReference type="InterPro" id="IPR000182">
    <property type="entry name" value="GNAT_dom"/>
</dbReference>
<dbReference type="Proteomes" id="UP000294682">
    <property type="component" value="Unassembled WGS sequence"/>
</dbReference>
<dbReference type="InterPro" id="IPR016181">
    <property type="entry name" value="Acyl_CoA_acyltransferase"/>
</dbReference>
<dbReference type="PANTHER" id="PTHR43420">
    <property type="entry name" value="ACETYLTRANSFERASE"/>
    <property type="match status" value="1"/>
</dbReference>
<evidence type="ECO:0000313" key="4">
    <source>
        <dbReference type="EMBL" id="TCL44550.1"/>
    </source>
</evidence>
<evidence type="ECO:0000313" key="5">
    <source>
        <dbReference type="Proteomes" id="UP000294682"/>
    </source>
</evidence>
<evidence type="ECO:0000256" key="1">
    <source>
        <dbReference type="ARBA" id="ARBA00022679"/>
    </source>
</evidence>
<dbReference type="GO" id="GO:0016747">
    <property type="term" value="F:acyltransferase activity, transferring groups other than amino-acyl groups"/>
    <property type="evidence" value="ECO:0007669"/>
    <property type="project" value="InterPro"/>
</dbReference>
<dbReference type="SUPFAM" id="SSF55729">
    <property type="entry name" value="Acyl-CoA N-acyltransferases (Nat)"/>
    <property type="match status" value="1"/>
</dbReference>
<sequence length="285" mass="32632">MELISGYLNDPALRQSFNRLAIETFSLDFEPWYQGGMLPHGRYIPHSLVQDGEVIANCSANLFDLIVEGREVPAVQLGTVMTAKEHRGRGLMSGLMERVLAHYKDRELIYLFANDQALGFYPKFGFRRIPQTTYSLDVSALKRQDASPHQLNTDDPQDRVLLLRLCERRVPVSQTLGVHRDCWPLRAACSLVPRRLWRLEERIIVMERTDDTLYIDDILSEQPFALDELLPSLVPPGCRRLCLGFCPDQSALPFSREPLWEDDNALFVRGDALPKEFCFPETSHT</sequence>
<protein>
    <submittedName>
        <fullName evidence="4">Acetyltransferase (GNAT) family protein</fullName>
    </submittedName>
</protein>
<dbReference type="CDD" id="cd04301">
    <property type="entry name" value="NAT_SF"/>
    <property type="match status" value="1"/>
</dbReference>
<organism evidence="4 5">
    <name type="scientific">Harryflintia acetispora</name>
    <dbReference type="NCBI Taxonomy" id="1849041"/>
    <lineage>
        <taxon>Bacteria</taxon>
        <taxon>Bacillati</taxon>
        <taxon>Bacillota</taxon>
        <taxon>Clostridia</taxon>
        <taxon>Eubacteriales</taxon>
        <taxon>Oscillospiraceae</taxon>
        <taxon>Harryflintia</taxon>
    </lineage>
</organism>
<dbReference type="Gene3D" id="3.40.630.30">
    <property type="match status" value="1"/>
</dbReference>
<dbReference type="AlphaFoldDB" id="A0A9X8Y937"/>
<dbReference type="RefSeq" id="WP_165873095.1">
    <property type="nucleotide sequence ID" value="NZ_SLUK01000002.1"/>
</dbReference>
<reference evidence="4 5" key="1">
    <citation type="submission" date="2019-03" db="EMBL/GenBank/DDBJ databases">
        <title>Genomic Encyclopedia of Type Strains, Phase IV (KMG-IV): sequencing the most valuable type-strain genomes for metagenomic binning, comparative biology and taxonomic classification.</title>
        <authorList>
            <person name="Goeker M."/>
        </authorList>
    </citation>
    <scope>NUCLEOTIDE SEQUENCE [LARGE SCALE GENOMIC DNA]</scope>
    <source>
        <strain evidence="4 5">DSM 100433</strain>
    </source>
</reference>
<evidence type="ECO:0000256" key="2">
    <source>
        <dbReference type="ARBA" id="ARBA00023315"/>
    </source>
</evidence>
<name>A0A9X8Y937_9FIRM</name>
<feature type="domain" description="N-acetyltransferase" evidence="3">
    <location>
        <begin position="4"/>
        <end position="145"/>
    </location>
</feature>
<dbReference type="EMBL" id="SLUK01000002">
    <property type="protein sequence ID" value="TCL44550.1"/>
    <property type="molecule type" value="Genomic_DNA"/>
</dbReference>
<gene>
    <name evidence="4" type="ORF">EDD78_102173</name>
</gene>